<sequence length="112" mass="12375">MDKRMKVMLIVGIALSLSACATVKTLPPSTTHVVIEHYGKKSYCKEIPRVYSGFAFNLCKLNGEPSRQENLGSSFNNVPFFIIDGTFSLVADTVVLPYTLYTQSQHGSIEVN</sequence>
<name>A0ABQ3KU54_9ALTE</name>
<dbReference type="Proteomes" id="UP000659697">
    <property type="component" value="Unassembled WGS sequence"/>
</dbReference>
<accession>A0ABQ3KU54</accession>
<evidence type="ECO:0008006" key="4">
    <source>
        <dbReference type="Google" id="ProtNLM"/>
    </source>
</evidence>
<protein>
    <recommendedName>
        <fullName evidence="4">YceK/YidQ family lipoprotein</fullName>
    </recommendedName>
</protein>
<evidence type="ECO:0000256" key="1">
    <source>
        <dbReference type="SAM" id="SignalP"/>
    </source>
</evidence>
<organism evidence="2 3">
    <name type="scientific">Alishewanella longhuensis</name>
    <dbReference type="NCBI Taxonomy" id="1091037"/>
    <lineage>
        <taxon>Bacteria</taxon>
        <taxon>Pseudomonadati</taxon>
        <taxon>Pseudomonadota</taxon>
        <taxon>Gammaproteobacteria</taxon>
        <taxon>Alteromonadales</taxon>
        <taxon>Alteromonadaceae</taxon>
        <taxon>Alishewanella</taxon>
    </lineage>
</organism>
<evidence type="ECO:0000313" key="3">
    <source>
        <dbReference type="Proteomes" id="UP000659697"/>
    </source>
</evidence>
<keyword evidence="1" id="KW-0732">Signal</keyword>
<keyword evidence="3" id="KW-1185">Reference proteome</keyword>
<dbReference type="InterPro" id="IPR010780">
    <property type="entry name" value="DUF1375"/>
</dbReference>
<dbReference type="Pfam" id="PF07119">
    <property type="entry name" value="DUF1375"/>
    <property type="match status" value="1"/>
</dbReference>
<feature type="signal peptide" evidence="1">
    <location>
        <begin position="1"/>
        <end position="21"/>
    </location>
</feature>
<gene>
    <name evidence="2" type="ORF">GCM10010919_03380</name>
</gene>
<comment type="caution">
    <text evidence="2">The sequence shown here is derived from an EMBL/GenBank/DDBJ whole genome shotgun (WGS) entry which is preliminary data.</text>
</comment>
<evidence type="ECO:0000313" key="2">
    <source>
        <dbReference type="EMBL" id="GHG60158.1"/>
    </source>
</evidence>
<proteinExistence type="predicted"/>
<feature type="chain" id="PRO_5047049887" description="YceK/YidQ family lipoprotein" evidence="1">
    <location>
        <begin position="22"/>
        <end position="112"/>
    </location>
</feature>
<dbReference type="EMBL" id="BNAO01000001">
    <property type="protein sequence ID" value="GHG60158.1"/>
    <property type="molecule type" value="Genomic_DNA"/>
</dbReference>
<dbReference type="PROSITE" id="PS51257">
    <property type="entry name" value="PROKAR_LIPOPROTEIN"/>
    <property type="match status" value="1"/>
</dbReference>
<reference evidence="3" key="1">
    <citation type="journal article" date="2019" name="Int. J. Syst. Evol. Microbiol.">
        <title>The Global Catalogue of Microorganisms (GCM) 10K type strain sequencing project: providing services to taxonomists for standard genome sequencing and annotation.</title>
        <authorList>
            <consortium name="The Broad Institute Genomics Platform"/>
            <consortium name="The Broad Institute Genome Sequencing Center for Infectious Disease"/>
            <person name="Wu L."/>
            <person name="Ma J."/>
        </authorList>
    </citation>
    <scope>NUCLEOTIDE SEQUENCE [LARGE SCALE GENOMIC DNA]</scope>
    <source>
        <strain evidence="3">CGMCC 1.7003</strain>
    </source>
</reference>